<keyword evidence="1" id="KW-0547">Nucleotide-binding</keyword>
<evidence type="ECO:0000256" key="4">
    <source>
        <dbReference type="ARBA" id="ARBA00022840"/>
    </source>
</evidence>
<keyword evidence="2" id="KW-0378">Hydrolase</keyword>
<evidence type="ECO:0000256" key="2">
    <source>
        <dbReference type="ARBA" id="ARBA00022801"/>
    </source>
</evidence>
<dbReference type="PROSITE" id="PS51194">
    <property type="entry name" value="HELICASE_CTER"/>
    <property type="match status" value="1"/>
</dbReference>
<dbReference type="Pfam" id="PF23002">
    <property type="entry name" value="PIN-like_DDX60"/>
    <property type="match status" value="1"/>
</dbReference>
<name>A0A8H4PMF0_9HYPO</name>
<dbReference type="InterPro" id="IPR055124">
    <property type="entry name" value="PIN-like_DDX60"/>
</dbReference>
<dbReference type="Gene3D" id="3.40.50.300">
    <property type="entry name" value="P-loop containing nucleotide triphosphate hydrolases"/>
    <property type="match status" value="2"/>
</dbReference>
<dbReference type="InterPro" id="IPR052431">
    <property type="entry name" value="SKI2_subfamily_helicases"/>
</dbReference>
<reference evidence="8 9" key="1">
    <citation type="journal article" date="2020" name="Genome Biol. Evol.">
        <title>A new high-quality draft genome assembly of the Chinese cordyceps Ophiocordyceps sinensis.</title>
        <authorList>
            <person name="Shu R."/>
            <person name="Zhang J."/>
            <person name="Meng Q."/>
            <person name="Zhang H."/>
            <person name="Zhou G."/>
            <person name="Li M."/>
            <person name="Wu P."/>
            <person name="Zhao Y."/>
            <person name="Chen C."/>
            <person name="Qin Q."/>
        </authorList>
    </citation>
    <scope>NUCLEOTIDE SEQUENCE [LARGE SCALE GENOMIC DNA]</scope>
    <source>
        <strain evidence="8 9">IOZ07</strain>
    </source>
</reference>
<evidence type="ECO:0000256" key="3">
    <source>
        <dbReference type="ARBA" id="ARBA00022806"/>
    </source>
</evidence>
<protein>
    <recommendedName>
        <fullName evidence="10">DEAD-like helicase</fullName>
    </recommendedName>
</protein>
<dbReference type="Pfam" id="PF00271">
    <property type="entry name" value="Helicase_C"/>
    <property type="match status" value="1"/>
</dbReference>
<dbReference type="InterPro" id="IPR011545">
    <property type="entry name" value="DEAD/DEAH_box_helicase_dom"/>
</dbReference>
<keyword evidence="4" id="KW-0067">ATP-binding</keyword>
<dbReference type="GO" id="GO:0005524">
    <property type="term" value="F:ATP binding"/>
    <property type="evidence" value="ECO:0007669"/>
    <property type="project" value="UniProtKB-KW"/>
</dbReference>
<proteinExistence type="predicted"/>
<evidence type="ECO:0000259" key="7">
    <source>
        <dbReference type="PROSITE" id="PS51194"/>
    </source>
</evidence>
<dbReference type="PANTHER" id="PTHR44533">
    <property type="entry name" value="DEAD/H RNA HELICASE, PUTATIVE-RELATED"/>
    <property type="match status" value="1"/>
</dbReference>
<keyword evidence="9" id="KW-1185">Reference proteome</keyword>
<dbReference type="InterPro" id="IPR014001">
    <property type="entry name" value="Helicase_ATP-bd"/>
</dbReference>
<feature type="compositionally biased region" description="Polar residues" evidence="5">
    <location>
        <begin position="404"/>
        <end position="413"/>
    </location>
</feature>
<evidence type="ECO:0008006" key="10">
    <source>
        <dbReference type="Google" id="ProtNLM"/>
    </source>
</evidence>
<comment type="caution">
    <text evidence="8">The sequence shown here is derived from an EMBL/GenBank/DDBJ whole genome shotgun (WGS) entry which is preliminary data.</text>
</comment>
<evidence type="ECO:0000256" key="1">
    <source>
        <dbReference type="ARBA" id="ARBA00022741"/>
    </source>
</evidence>
<dbReference type="Pfam" id="PF00270">
    <property type="entry name" value="DEAD"/>
    <property type="match status" value="1"/>
</dbReference>
<dbReference type="OrthoDB" id="2320933at2759"/>
<dbReference type="FunFam" id="3.40.50.300:FF:001039">
    <property type="entry name" value="ATP-dependent RNA helicase DDX60"/>
    <property type="match status" value="1"/>
</dbReference>
<dbReference type="EMBL" id="JAAVMX010000007">
    <property type="protein sequence ID" value="KAF4506036.1"/>
    <property type="molecule type" value="Genomic_DNA"/>
</dbReference>
<sequence>MTLTDANEGKMTPSHEKKLQDWHQNLSPLRVDLVGDFAGKELFAIHGDSLLIHCLAEASVDLTDGFQLLHAIHAVESLLARLKQRGCNFHIVWFRDHEPLQDAVGHGPSSYRRLLRAILIKHLEHHARHSLEPALVLEYDNFDCDAFQQYLAQNVVHCFLVLDDCAMKGPCSLLLGFTHRISVRGYSVALINNIEFVSSKVIVSVFSPSMPSSGRELRVEKPQPRPRTPIRTVAELELDMGIEPVSWSPWENGEPLSVKDVISFTGLCHVLLGNPQKSVRVCAVAYILHLSALRRCSLSQRSCGVTALDTHEQECLDEFFASFADACVTVVENLPVQQGWDAFDLLDGRIMRQIFKNLASLELPPVIADEAQGFAKRLCQLTRVDISDLIPRSSADKGGHESPRTSMESNSRPDLSVLPFDHPVLDKFLEPIRLVTDGAVEPVGKPKVFQELSHWHNAKTPIDPKHESRRPKDFWALKRDQRLMADMIAYSASLTNASGKSINPETIVTRSGANTTSVKSAQNARAGGAKAPKQAPQQAPQQARGKNKKLPLKGGRESAQAEFEKVQGEKNAKRLGTVVAFWDKRCHEFQAERNLVKRFLKADKYLAGLSKEDAAMVGAEVCLYTCNVLASLILDGSAQSSEMSLFAMMWSRILSISSMQLSSQSLSQLEVFSKALHMQLPSTTTAMSSQDSRKLPFHNVLEAAPTAPRLSLRPIEFQLKHCGPYLERSFDPSKDPRVPNFRPDSWQVKVLDAIDADKSLLVVAPTSAGKTFISFYAMKCVLQSSDDGILVYVAPTKALVNQIAAEIQARFSKSYATGGRSVWAIHTRDYRIHNPMGCQVLVTVPHILQIMLLAPSNAERATSWSRRVRRIIFDEVHCIGQAEDGVIWEQLLLLAPCPIIALSATVGNPGEFKSWLEASEKIKGFDLEMIVHSSRYSDLRKFTYTPPKQTYTFRGLVAAERLQALGLDEGEEGPSPFSFIHPVVSLINRNRGTLQDIQLEPRDCLALWRSMSKHQTKSYPIDDGLNPLHFLPSIAKKPDVFRWECALKNILEAWMQDPQSPFSAVRSDLGSAFFEPRSTSPDEAATNLSGFGVDFEVVKEALNSTALPLLTDLHRRGALPAILFHYDQDYCEKTLRKLQDQLTRAEDAWKLSSPEWNKKLAEYEKWKRTNSQADRFKKDKTASAAKGRSRDEPELSKLDTIRESSTDASKWESFDPEAPLDLFSFANRTTLLDSELASFVRRLGWVNIDPVIIAALKRGIAVHHAGMNRRYRQIVEMLFRKGFLTVVIATGTLALGLNMPCKTVVFFGNSIFLTTLNYLQGAGRAGRRGFDLLGNVVFTGMPPERALEVMSSRLPDLRGQFPLSTTLVLRLLGLLHHTENSEYASRAMRSLLSQTRLYLGGPSDQMAIQHHLRFSIEYLRRQQLLSPGGTPLNFSGLVGHLYFTENAVFAFHSLLKEGYFHEICGAIHKNPEGVLLELVLVLAHLFCRIPVRRSDSETMANIIHRSPSVVLLPPLPRQAEEVLHNHNRETLDIFRTYVSTFVEQHLVGSPDTSLPFTGHEIRPQQDEQDMSTMLETLPPTKLRSPFAALSGFTDEFKSIHELCDTVRNGVFLEESAVPYIRIFPDDTAGVPWNAYIYDFFKNGDLTALVRDNGIKRGNVWFFLKDFSLVLATIVTSLNNFLSVDSAVDDAMMMDVQGIDDIMQEDRNELQGPEPTTTTSAVVPDVGPSANAGIKNASKKKPVLDSWEDDASDEGSSQGEETTTKPDASVDGSSVNMSPRSGSEPAWEGDGEENLERVLAAFRKLQEEFDTRFRKVWA</sequence>
<dbReference type="InterPro" id="IPR059032">
    <property type="entry name" value="WHD_DDX60"/>
</dbReference>
<feature type="domain" description="Helicase C-terminal" evidence="7">
    <location>
        <begin position="1193"/>
        <end position="1369"/>
    </location>
</feature>
<organism evidence="8 9">
    <name type="scientific">Ophiocordyceps sinensis</name>
    <dbReference type="NCBI Taxonomy" id="72228"/>
    <lineage>
        <taxon>Eukaryota</taxon>
        <taxon>Fungi</taxon>
        <taxon>Dikarya</taxon>
        <taxon>Ascomycota</taxon>
        <taxon>Pezizomycotina</taxon>
        <taxon>Sordariomycetes</taxon>
        <taxon>Hypocreomycetidae</taxon>
        <taxon>Hypocreales</taxon>
        <taxon>Ophiocordycipitaceae</taxon>
        <taxon>Ophiocordyceps</taxon>
    </lineage>
</organism>
<dbReference type="GO" id="GO:0003676">
    <property type="term" value="F:nucleic acid binding"/>
    <property type="evidence" value="ECO:0007669"/>
    <property type="project" value="InterPro"/>
</dbReference>
<evidence type="ECO:0000313" key="8">
    <source>
        <dbReference type="EMBL" id="KAF4506036.1"/>
    </source>
</evidence>
<feature type="compositionally biased region" description="Basic and acidic residues" evidence="5">
    <location>
        <begin position="394"/>
        <end position="403"/>
    </location>
</feature>
<evidence type="ECO:0000313" key="9">
    <source>
        <dbReference type="Proteomes" id="UP000557566"/>
    </source>
</evidence>
<dbReference type="InterPro" id="IPR027417">
    <property type="entry name" value="P-loop_NTPase"/>
</dbReference>
<feature type="compositionally biased region" description="Polar residues" evidence="5">
    <location>
        <begin position="505"/>
        <end position="523"/>
    </location>
</feature>
<feature type="region of interest" description="Disordered" evidence="5">
    <location>
        <begin position="1708"/>
        <end position="1791"/>
    </location>
</feature>
<dbReference type="Pfam" id="PF26076">
    <property type="entry name" value="WHD_DDX60"/>
    <property type="match status" value="1"/>
</dbReference>
<evidence type="ECO:0000259" key="6">
    <source>
        <dbReference type="PROSITE" id="PS51192"/>
    </source>
</evidence>
<feature type="region of interest" description="Disordered" evidence="5">
    <location>
        <begin position="505"/>
        <end position="558"/>
    </location>
</feature>
<dbReference type="GO" id="GO:0004386">
    <property type="term" value="F:helicase activity"/>
    <property type="evidence" value="ECO:0007669"/>
    <property type="project" value="UniProtKB-KW"/>
</dbReference>
<dbReference type="SMART" id="SM00490">
    <property type="entry name" value="HELICc"/>
    <property type="match status" value="1"/>
</dbReference>
<evidence type="ECO:0000256" key="5">
    <source>
        <dbReference type="SAM" id="MobiDB-lite"/>
    </source>
</evidence>
<feature type="region of interest" description="Disordered" evidence="5">
    <location>
        <begin position="1174"/>
        <end position="1199"/>
    </location>
</feature>
<dbReference type="PANTHER" id="PTHR44533:SF4">
    <property type="entry name" value="DEAD_H RNA HELICASE, PUTATIVE-RELATED"/>
    <property type="match status" value="1"/>
</dbReference>
<dbReference type="PROSITE" id="PS51192">
    <property type="entry name" value="HELICASE_ATP_BIND_1"/>
    <property type="match status" value="1"/>
</dbReference>
<gene>
    <name evidence="8" type="ORF">G6O67_006159</name>
</gene>
<feature type="compositionally biased region" description="Polar residues" evidence="5">
    <location>
        <begin position="1770"/>
        <end position="1780"/>
    </location>
</feature>
<dbReference type="Proteomes" id="UP000557566">
    <property type="component" value="Unassembled WGS sequence"/>
</dbReference>
<feature type="region of interest" description="Disordered" evidence="5">
    <location>
        <begin position="392"/>
        <end position="414"/>
    </location>
</feature>
<feature type="compositionally biased region" description="Basic and acidic residues" evidence="5">
    <location>
        <begin position="1188"/>
        <end position="1199"/>
    </location>
</feature>
<dbReference type="InterPro" id="IPR001650">
    <property type="entry name" value="Helicase_C-like"/>
</dbReference>
<accession>A0A8H4PMF0</accession>
<dbReference type="SMART" id="SM00487">
    <property type="entry name" value="DEXDc"/>
    <property type="match status" value="1"/>
</dbReference>
<dbReference type="GO" id="GO:0005737">
    <property type="term" value="C:cytoplasm"/>
    <property type="evidence" value="ECO:0007669"/>
    <property type="project" value="TreeGrafter"/>
</dbReference>
<keyword evidence="3" id="KW-0347">Helicase</keyword>
<dbReference type="CDD" id="cd18025">
    <property type="entry name" value="DEXHc_DDX60"/>
    <property type="match status" value="1"/>
</dbReference>
<dbReference type="GO" id="GO:0016787">
    <property type="term" value="F:hydrolase activity"/>
    <property type="evidence" value="ECO:0007669"/>
    <property type="project" value="UniProtKB-KW"/>
</dbReference>
<dbReference type="SUPFAM" id="SSF52540">
    <property type="entry name" value="P-loop containing nucleoside triphosphate hydrolases"/>
    <property type="match status" value="1"/>
</dbReference>
<feature type="compositionally biased region" description="Low complexity" evidence="5">
    <location>
        <begin position="524"/>
        <end position="544"/>
    </location>
</feature>
<feature type="domain" description="Helicase ATP-binding" evidence="6">
    <location>
        <begin position="751"/>
        <end position="924"/>
    </location>
</feature>